<dbReference type="Proteomes" id="UP000356253">
    <property type="component" value="Unassembled WGS sequence"/>
</dbReference>
<accession>A0AC61Y6Z7</accession>
<name>A0AC61Y6Z7_9FLAO</name>
<evidence type="ECO:0000313" key="1">
    <source>
        <dbReference type="EMBL" id="VVU99677.1"/>
    </source>
</evidence>
<comment type="caution">
    <text evidence="1">The sequence shown here is derived from an EMBL/GenBank/DDBJ whole genome shotgun (WGS) entry which is preliminary data.</text>
</comment>
<reference evidence="1" key="1">
    <citation type="submission" date="2019-09" db="EMBL/GenBank/DDBJ databases">
        <authorList>
            <person name="Rodrigo-Torres L."/>
            <person name="Arahal R. D."/>
            <person name="Lucena T."/>
        </authorList>
    </citation>
    <scope>NUCLEOTIDE SEQUENCE</scope>
    <source>
        <strain evidence="1">ISS653</strain>
    </source>
</reference>
<sequence>MSIIRIEQATKELREKLLNHSLYEKIQTPKDLQVFMEHHVFAVWDFMSLLKALQSKLTNTNFPWYPVGNPEVRYLINEIVLAEETDINLYGNRQSHYEMYLDAMKKGGASTKAISKFMEQIQHGTDIYLIIAASDLPISVKKFIKFTFETIYTNRPHVIAAAFTFGRENLIPAMFNSIITKIQEQFPEEDLRLFKYYFDRHIELDEDEHGPMALKMIEELCENDEQKWQEVEEASLKALENRIVLWDGIEEEIIQQKVIV</sequence>
<dbReference type="EMBL" id="CABVMM010000003">
    <property type="protein sequence ID" value="VVU99677.1"/>
    <property type="molecule type" value="Genomic_DNA"/>
</dbReference>
<protein>
    <submittedName>
        <fullName evidence="1">Uncharacterized protein</fullName>
    </submittedName>
</protein>
<proteinExistence type="predicted"/>
<organism evidence="1 2">
    <name type="scientific">Mesonia oceanica</name>
    <dbReference type="NCBI Taxonomy" id="2687242"/>
    <lineage>
        <taxon>Bacteria</taxon>
        <taxon>Pseudomonadati</taxon>
        <taxon>Bacteroidota</taxon>
        <taxon>Flavobacteriia</taxon>
        <taxon>Flavobacteriales</taxon>
        <taxon>Flavobacteriaceae</taxon>
        <taxon>Mesonia</taxon>
    </lineage>
</organism>
<evidence type="ECO:0000313" key="2">
    <source>
        <dbReference type="Proteomes" id="UP000356253"/>
    </source>
</evidence>
<gene>
    <name evidence="1" type="ORF">FVB9532_00933</name>
</gene>
<keyword evidence="2" id="KW-1185">Reference proteome</keyword>